<evidence type="ECO:0000313" key="1">
    <source>
        <dbReference type="EMBL" id="JAP24626.1"/>
    </source>
</evidence>
<organism evidence="1">
    <name type="scientific">Solanum chacoense</name>
    <name type="common">Chaco potato</name>
    <dbReference type="NCBI Taxonomy" id="4108"/>
    <lineage>
        <taxon>Eukaryota</taxon>
        <taxon>Viridiplantae</taxon>
        <taxon>Streptophyta</taxon>
        <taxon>Embryophyta</taxon>
        <taxon>Tracheophyta</taxon>
        <taxon>Spermatophyta</taxon>
        <taxon>Magnoliopsida</taxon>
        <taxon>eudicotyledons</taxon>
        <taxon>Gunneridae</taxon>
        <taxon>Pentapetalae</taxon>
        <taxon>asterids</taxon>
        <taxon>lamiids</taxon>
        <taxon>Solanales</taxon>
        <taxon>Solanaceae</taxon>
        <taxon>Solanoideae</taxon>
        <taxon>Solaneae</taxon>
        <taxon>Solanum</taxon>
    </lineage>
</organism>
<accession>A0A0V0HW87</accession>
<reference evidence="1" key="1">
    <citation type="submission" date="2015-12" db="EMBL/GenBank/DDBJ databases">
        <title>Gene expression during late stages of embryo sac development: a critical building block for successful pollen-pistil interactions.</title>
        <authorList>
            <person name="Liu Y."/>
            <person name="Joly V."/>
            <person name="Sabar M."/>
            <person name="Matton D.P."/>
        </authorList>
    </citation>
    <scope>NUCLEOTIDE SEQUENCE</scope>
</reference>
<name>A0A0V0HW87_SOLCH</name>
<feature type="non-terminal residue" evidence="1">
    <location>
        <position position="1"/>
    </location>
</feature>
<dbReference type="AlphaFoldDB" id="A0A0V0HW87"/>
<dbReference type="EMBL" id="GEDG01014184">
    <property type="protein sequence ID" value="JAP24626.1"/>
    <property type="molecule type" value="Transcribed_RNA"/>
</dbReference>
<sequence>GTVRGKKYGFSKNTTFWWFLSSPMSLALKHPSASGYDDRSCLLYFKCILIRETEKPCCVEAS</sequence>
<proteinExistence type="predicted"/>
<protein>
    <submittedName>
        <fullName evidence="1">Putative ovule protein</fullName>
    </submittedName>
</protein>